<evidence type="ECO:0000313" key="2">
    <source>
        <dbReference type="EMBL" id="MBE1601288.1"/>
    </source>
</evidence>
<dbReference type="RefSeq" id="WP_159026220.1">
    <property type="nucleotide sequence ID" value="NZ_JADBGF010000001.1"/>
</dbReference>
<feature type="compositionally biased region" description="Polar residues" evidence="1">
    <location>
        <begin position="150"/>
        <end position="160"/>
    </location>
</feature>
<dbReference type="EMBL" id="JADBGF010000001">
    <property type="protein sequence ID" value="MBE1601288.1"/>
    <property type="molecule type" value="Genomic_DNA"/>
</dbReference>
<name>A0A8I0P856_9ACTN</name>
<feature type="compositionally biased region" description="Basic and acidic residues" evidence="1">
    <location>
        <begin position="108"/>
        <end position="118"/>
    </location>
</feature>
<reference evidence="2 3" key="1">
    <citation type="submission" date="2020-10" db="EMBL/GenBank/DDBJ databases">
        <title>Sequencing the genomes of 1000 actinobacteria strains.</title>
        <authorList>
            <person name="Klenk H.-P."/>
        </authorList>
    </citation>
    <scope>NUCLEOTIDE SEQUENCE [LARGE SCALE GENOMIC DNA]</scope>
    <source>
        <strain evidence="2 3">DSM 41803</strain>
    </source>
</reference>
<feature type="region of interest" description="Disordered" evidence="1">
    <location>
        <begin position="1"/>
        <end position="41"/>
    </location>
</feature>
<keyword evidence="3" id="KW-1185">Reference proteome</keyword>
<evidence type="ECO:0000313" key="3">
    <source>
        <dbReference type="Proteomes" id="UP000629287"/>
    </source>
</evidence>
<evidence type="ECO:0000256" key="1">
    <source>
        <dbReference type="SAM" id="MobiDB-lite"/>
    </source>
</evidence>
<dbReference type="Proteomes" id="UP000629287">
    <property type="component" value="Unassembled WGS sequence"/>
</dbReference>
<feature type="compositionally biased region" description="Basic and acidic residues" evidence="1">
    <location>
        <begin position="16"/>
        <end position="28"/>
    </location>
</feature>
<dbReference type="AlphaFoldDB" id="A0A8I0P856"/>
<protein>
    <submittedName>
        <fullName evidence="2">Uncharacterized protein</fullName>
    </submittedName>
</protein>
<comment type="caution">
    <text evidence="2">The sequence shown here is derived from an EMBL/GenBank/DDBJ whole genome shotgun (WGS) entry which is preliminary data.</text>
</comment>
<dbReference type="GeneID" id="86831913"/>
<feature type="region of interest" description="Disordered" evidence="1">
    <location>
        <begin position="74"/>
        <end position="160"/>
    </location>
</feature>
<gene>
    <name evidence="2" type="ORF">H4687_007417</name>
</gene>
<proteinExistence type="predicted"/>
<sequence>MTNRMGPPATPTAVAHAERIRASTEGRPAEQAGTGGGQSTAERIAARILPGYRADEALRQQARLGELRARGVIAAEDEPVDEDEEYDEEVLVDEEEGDEVPVTTAELYARRERERQQAEHAATLAAHRSVGQAAAPSQVHQYTERVAQQYRRTTPWPTAS</sequence>
<feature type="compositionally biased region" description="Acidic residues" evidence="1">
    <location>
        <begin position="75"/>
        <end position="99"/>
    </location>
</feature>
<accession>A0A8I0P856</accession>
<organism evidence="2 3">
    <name type="scientific">Streptomyces stelliscabiei</name>
    <dbReference type="NCBI Taxonomy" id="146820"/>
    <lineage>
        <taxon>Bacteria</taxon>
        <taxon>Bacillati</taxon>
        <taxon>Actinomycetota</taxon>
        <taxon>Actinomycetes</taxon>
        <taxon>Kitasatosporales</taxon>
        <taxon>Streptomycetaceae</taxon>
        <taxon>Streptomyces</taxon>
    </lineage>
</organism>